<organism evidence="2 3">
    <name type="scientific">Ciceribacter naphthalenivorans</name>
    <dbReference type="NCBI Taxonomy" id="1118451"/>
    <lineage>
        <taxon>Bacteria</taxon>
        <taxon>Pseudomonadati</taxon>
        <taxon>Pseudomonadota</taxon>
        <taxon>Alphaproteobacteria</taxon>
        <taxon>Hyphomicrobiales</taxon>
        <taxon>Rhizobiaceae</taxon>
        <taxon>Ciceribacter</taxon>
    </lineage>
</organism>
<proteinExistence type="predicted"/>
<dbReference type="Proteomes" id="UP000321717">
    <property type="component" value="Unassembled WGS sequence"/>
</dbReference>
<evidence type="ECO:0000313" key="3">
    <source>
        <dbReference type="Proteomes" id="UP000321717"/>
    </source>
</evidence>
<reference evidence="2 3" key="1">
    <citation type="submission" date="2019-07" db="EMBL/GenBank/DDBJ databases">
        <title>Whole genome shotgun sequence of Rhizobium naphthalenivorans NBRC 107585.</title>
        <authorList>
            <person name="Hosoyama A."/>
            <person name="Uohara A."/>
            <person name="Ohji S."/>
            <person name="Ichikawa N."/>
        </authorList>
    </citation>
    <scope>NUCLEOTIDE SEQUENCE [LARGE SCALE GENOMIC DNA]</scope>
    <source>
        <strain evidence="2 3">NBRC 107585</strain>
    </source>
</reference>
<evidence type="ECO:0000256" key="1">
    <source>
        <dbReference type="SAM" id="MobiDB-lite"/>
    </source>
</evidence>
<accession>A0A512HNR3</accession>
<gene>
    <name evidence="2" type="ORF">RNA01_40240</name>
</gene>
<feature type="region of interest" description="Disordered" evidence="1">
    <location>
        <begin position="27"/>
        <end position="47"/>
    </location>
</feature>
<dbReference type="EMBL" id="BJZP01000030">
    <property type="protein sequence ID" value="GEO87092.1"/>
    <property type="molecule type" value="Genomic_DNA"/>
</dbReference>
<keyword evidence="3" id="KW-1185">Reference proteome</keyword>
<evidence type="ECO:0008006" key="4">
    <source>
        <dbReference type="Google" id="ProtNLM"/>
    </source>
</evidence>
<evidence type="ECO:0000313" key="2">
    <source>
        <dbReference type="EMBL" id="GEO87092.1"/>
    </source>
</evidence>
<sequence>MVANGMGSMGYNLHMLHRLPGAIHAQPMGSGLRADDQESSESVPPTHFGSVRIDATYVKIRGKWRYLYRVSMPREFSPEVGAGGVEGFSVAVRAAFVAARIPGAR</sequence>
<comment type="caution">
    <text evidence="2">The sequence shown here is derived from an EMBL/GenBank/DDBJ whole genome shotgun (WGS) entry which is preliminary data.</text>
</comment>
<protein>
    <recommendedName>
        <fullName evidence="4">DDE domain-containing protein</fullName>
    </recommendedName>
</protein>
<name>A0A512HNR3_9HYPH</name>
<dbReference type="AlphaFoldDB" id="A0A512HNR3"/>